<dbReference type="InterPro" id="IPR045864">
    <property type="entry name" value="aa-tRNA-synth_II/BPL/LPL"/>
</dbReference>
<gene>
    <name evidence="8" type="primary">hisS</name>
    <name evidence="11" type="ORF">COT65_02015</name>
</gene>
<protein>
    <recommendedName>
        <fullName evidence="8">Histidine--tRNA ligase</fullName>
        <ecNumber evidence="8">6.1.1.21</ecNumber>
    </recommendedName>
    <alternativeName>
        <fullName evidence="8">Histidyl-tRNA synthetase</fullName>
        <shortName evidence="8">HisRS</shortName>
    </alternativeName>
</protein>
<dbReference type="HAMAP" id="MF_00127">
    <property type="entry name" value="His_tRNA_synth"/>
    <property type="match status" value="1"/>
</dbReference>
<feature type="binding site" evidence="9">
    <location>
        <position position="112"/>
    </location>
    <ligand>
        <name>L-histidine</name>
        <dbReference type="ChEBI" id="CHEBI:57595"/>
    </ligand>
</feature>
<evidence type="ECO:0000256" key="2">
    <source>
        <dbReference type="ARBA" id="ARBA00022598"/>
    </source>
</evidence>
<dbReference type="Gene3D" id="3.40.50.800">
    <property type="entry name" value="Anticodon-binding domain"/>
    <property type="match status" value="1"/>
</dbReference>
<dbReference type="InterPro" id="IPR033656">
    <property type="entry name" value="HisRS_anticodon"/>
</dbReference>
<evidence type="ECO:0000256" key="1">
    <source>
        <dbReference type="ARBA" id="ARBA00008226"/>
    </source>
</evidence>
<keyword evidence="2 8" id="KW-0436">Ligase</keyword>
<dbReference type="PIRSF" id="PIRSF001549">
    <property type="entry name" value="His-tRNA_synth"/>
    <property type="match status" value="1"/>
</dbReference>
<dbReference type="GO" id="GO:0005737">
    <property type="term" value="C:cytoplasm"/>
    <property type="evidence" value="ECO:0007669"/>
    <property type="project" value="UniProtKB-SubCell"/>
</dbReference>
<comment type="similarity">
    <text evidence="1 8">Belongs to the class-II aminoacyl-tRNA synthetase family.</text>
</comment>
<dbReference type="InterPro" id="IPR006195">
    <property type="entry name" value="aa-tRNA-synth_II"/>
</dbReference>
<feature type="binding site" evidence="9">
    <location>
        <position position="126"/>
    </location>
    <ligand>
        <name>L-histidine</name>
        <dbReference type="ChEBI" id="CHEBI:57595"/>
    </ligand>
</feature>
<evidence type="ECO:0000256" key="3">
    <source>
        <dbReference type="ARBA" id="ARBA00022741"/>
    </source>
</evidence>
<dbReference type="PANTHER" id="PTHR43707">
    <property type="entry name" value="HISTIDYL-TRNA SYNTHETASE"/>
    <property type="match status" value="1"/>
</dbReference>
<dbReference type="InterPro" id="IPR041715">
    <property type="entry name" value="HisRS-like_core"/>
</dbReference>
<evidence type="ECO:0000256" key="9">
    <source>
        <dbReference type="PIRSR" id="PIRSR001549-1"/>
    </source>
</evidence>
<dbReference type="SUPFAM" id="SSF52954">
    <property type="entry name" value="Class II aaRS ABD-related"/>
    <property type="match status" value="1"/>
</dbReference>
<dbReference type="InterPro" id="IPR015807">
    <property type="entry name" value="His-tRNA-ligase"/>
</dbReference>
<evidence type="ECO:0000256" key="5">
    <source>
        <dbReference type="ARBA" id="ARBA00022917"/>
    </source>
</evidence>
<reference evidence="12" key="1">
    <citation type="submission" date="2017-09" db="EMBL/GenBank/DDBJ databases">
        <title>Depth-based differentiation of microbial function through sediment-hosted aquifers and enrichment of novel symbionts in the deep terrestrial subsurface.</title>
        <authorList>
            <person name="Probst A.J."/>
            <person name="Ladd B."/>
            <person name="Jarett J.K."/>
            <person name="Geller-Mcgrath D.E."/>
            <person name="Sieber C.M.K."/>
            <person name="Emerson J.B."/>
            <person name="Anantharaman K."/>
            <person name="Thomas B.C."/>
            <person name="Malmstrom R."/>
            <person name="Stieglmeier M."/>
            <person name="Klingl A."/>
            <person name="Woyke T."/>
            <person name="Ryan C.M."/>
            <person name="Banfield J.F."/>
        </authorList>
    </citation>
    <scope>NUCLEOTIDE SEQUENCE [LARGE SCALE GENOMIC DNA]</scope>
</reference>
<evidence type="ECO:0000256" key="8">
    <source>
        <dbReference type="HAMAP-Rule" id="MF_00127"/>
    </source>
</evidence>
<accession>A0A2H0WMG8</accession>
<dbReference type="EC" id="6.1.1.21" evidence="8"/>
<feature type="binding site" evidence="9">
    <location>
        <begin position="264"/>
        <end position="265"/>
    </location>
    <ligand>
        <name>L-histidine</name>
        <dbReference type="ChEBI" id="CHEBI:57595"/>
    </ligand>
</feature>
<dbReference type="GO" id="GO:0005524">
    <property type="term" value="F:ATP binding"/>
    <property type="evidence" value="ECO:0007669"/>
    <property type="project" value="UniProtKB-UniRule"/>
</dbReference>
<organism evidence="11 12">
    <name type="scientific">Candidatus Shapirobacteria bacterium CG09_land_8_20_14_0_10_47_13</name>
    <dbReference type="NCBI Taxonomy" id="1974481"/>
    <lineage>
        <taxon>Bacteria</taxon>
        <taxon>Candidatus Shapironibacteriota</taxon>
    </lineage>
</organism>
<feature type="binding site" evidence="9">
    <location>
        <position position="130"/>
    </location>
    <ligand>
        <name>L-histidine</name>
        <dbReference type="ChEBI" id="CHEBI:57595"/>
    </ligand>
</feature>
<feature type="binding site" evidence="9">
    <location>
        <begin position="82"/>
        <end position="84"/>
    </location>
    <ligand>
        <name>L-histidine</name>
        <dbReference type="ChEBI" id="CHEBI:57595"/>
    </ligand>
</feature>
<dbReference type="Pfam" id="PF13393">
    <property type="entry name" value="tRNA-synt_His"/>
    <property type="match status" value="1"/>
</dbReference>
<dbReference type="CDD" id="cd00773">
    <property type="entry name" value="HisRS-like_core"/>
    <property type="match status" value="1"/>
</dbReference>
<dbReference type="CDD" id="cd00859">
    <property type="entry name" value="HisRS_anticodon"/>
    <property type="match status" value="1"/>
</dbReference>
<keyword evidence="4 8" id="KW-0067">ATP-binding</keyword>
<dbReference type="Pfam" id="PF03129">
    <property type="entry name" value="HGTP_anticodon"/>
    <property type="match status" value="1"/>
</dbReference>
<keyword evidence="8" id="KW-0963">Cytoplasm</keyword>
<dbReference type="GO" id="GO:0004821">
    <property type="term" value="F:histidine-tRNA ligase activity"/>
    <property type="evidence" value="ECO:0007669"/>
    <property type="project" value="UniProtKB-UniRule"/>
</dbReference>
<feature type="binding site" evidence="9">
    <location>
        <position position="260"/>
    </location>
    <ligand>
        <name>L-histidine</name>
        <dbReference type="ChEBI" id="CHEBI:57595"/>
    </ligand>
</feature>
<evidence type="ECO:0000313" key="12">
    <source>
        <dbReference type="Proteomes" id="UP000230033"/>
    </source>
</evidence>
<dbReference type="GO" id="GO:0006427">
    <property type="term" value="P:histidyl-tRNA aminoacylation"/>
    <property type="evidence" value="ECO:0007669"/>
    <property type="project" value="UniProtKB-UniRule"/>
</dbReference>
<comment type="caution">
    <text evidence="11">The sequence shown here is derived from an EMBL/GenBank/DDBJ whole genome shotgun (WGS) entry which is preliminary data.</text>
</comment>
<sequence>MDKVKYQLIKGFRDFYPDQMKARQWLFGKIRQVSRLFGYEEYEGPALEPLALYAAKSGQELVSQQTFTLISRDGEKLTLRPELTPTLARMVAQKEAELPKPIRWFSIGPRWRYEKPQKGRTREFYQWDIDLLGIDSPEADAEIIAIAVEFLKAIGLTAKEVVIKLNNRRFLEKKLAFIEIPKDKIPVVFRAIDKVEKMVPQEWEEYLKEIGLNDLQIKDLKGILKDTDYARESEELTALFSTLNDLGVSEFVEFDPKIVRGLDYYTGTVFEAQDRAGEFRSILGGGRYDNLVEIVGGPKIPGVGFAAGDKVVEAVLRKYGQWLAAKSSPTSVLVTVFNEALYRESLKVTGQLRLAKIPTEIYLDPQAKLEKQLKYADNKGIPWVVIIGPDEAKNGTVTLKNLATKAQKTLPAGKQGSLSALLNELKE</sequence>
<dbReference type="NCBIfam" id="TIGR00442">
    <property type="entry name" value="hisS"/>
    <property type="match status" value="1"/>
</dbReference>
<proteinExistence type="inferred from homology"/>
<dbReference type="PROSITE" id="PS50862">
    <property type="entry name" value="AA_TRNA_LIGASE_II"/>
    <property type="match status" value="1"/>
</dbReference>
<keyword evidence="6 8" id="KW-0030">Aminoacyl-tRNA synthetase</keyword>
<comment type="catalytic activity">
    <reaction evidence="7 8">
        <text>tRNA(His) + L-histidine + ATP = L-histidyl-tRNA(His) + AMP + diphosphate + H(+)</text>
        <dbReference type="Rhea" id="RHEA:17313"/>
        <dbReference type="Rhea" id="RHEA-COMP:9665"/>
        <dbReference type="Rhea" id="RHEA-COMP:9689"/>
        <dbReference type="ChEBI" id="CHEBI:15378"/>
        <dbReference type="ChEBI" id="CHEBI:30616"/>
        <dbReference type="ChEBI" id="CHEBI:33019"/>
        <dbReference type="ChEBI" id="CHEBI:57595"/>
        <dbReference type="ChEBI" id="CHEBI:78442"/>
        <dbReference type="ChEBI" id="CHEBI:78527"/>
        <dbReference type="ChEBI" id="CHEBI:456215"/>
        <dbReference type="EC" id="6.1.1.21"/>
    </reaction>
</comment>
<evidence type="ECO:0000256" key="7">
    <source>
        <dbReference type="ARBA" id="ARBA00047639"/>
    </source>
</evidence>
<dbReference type="EMBL" id="PEZJ01000025">
    <property type="protein sequence ID" value="PIS13851.1"/>
    <property type="molecule type" value="Genomic_DNA"/>
</dbReference>
<dbReference type="AlphaFoldDB" id="A0A2H0WMG8"/>
<evidence type="ECO:0000256" key="6">
    <source>
        <dbReference type="ARBA" id="ARBA00023146"/>
    </source>
</evidence>
<feature type="domain" description="Aminoacyl-transfer RNA synthetases class-II family profile" evidence="10">
    <location>
        <begin position="1"/>
        <end position="329"/>
    </location>
</feature>
<evidence type="ECO:0000313" key="11">
    <source>
        <dbReference type="EMBL" id="PIS13851.1"/>
    </source>
</evidence>
<dbReference type="Proteomes" id="UP000230033">
    <property type="component" value="Unassembled WGS sequence"/>
</dbReference>
<comment type="subunit">
    <text evidence="8">Homodimer.</text>
</comment>
<keyword evidence="5 8" id="KW-0648">Protein biosynthesis</keyword>
<name>A0A2H0WMG8_9BACT</name>
<evidence type="ECO:0000256" key="4">
    <source>
        <dbReference type="ARBA" id="ARBA00022840"/>
    </source>
</evidence>
<dbReference type="InterPro" id="IPR004516">
    <property type="entry name" value="HisRS/HisZ"/>
</dbReference>
<dbReference type="InterPro" id="IPR004154">
    <property type="entry name" value="Anticodon-bd"/>
</dbReference>
<dbReference type="Gene3D" id="3.30.930.10">
    <property type="entry name" value="Bira Bifunctional Protein, Domain 2"/>
    <property type="match status" value="1"/>
</dbReference>
<comment type="subcellular location">
    <subcellularLocation>
        <location evidence="8">Cytoplasm</location>
    </subcellularLocation>
</comment>
<keyword evidence="3 8" id="KW-0547">Nucleotide-binding</keyword>
<dbReference type="PANTHER" id="PTHR43707:SF1">
    <property type="entry name" value="HISTIDINE--TRNA LIGASE, MITOCHONDRIAL-RELATED"/>
    <property type="match status" value="1"/>
</dbReference>
<evidence type="ECO:0000259" key="10">
    <source>
        <dbReference type="PROSITE" id="PS50862"/>
    </source>
</evidence>
<dbReference type="InterPro" id="IPR036621">
    <property type="entry name" value="Anticodon-bd_dom_sf"/>
</dbReference>
<dbReference type="SUPFAM" id="SSF55681">
    <property type="entry name" value="Class II aaRS and biotin synthetases"/>
    <property type="match status" value="1"/>
</dbReference>